<gene>
    <name evidence="8" type="ORF">G4D64_05595</name>
    <name evidence="7" type="ORF">H1Z61_05630</name>
</gene>
<dbReference type="PANTHER" id="PTHR40035:SF1">
    <property type="entry name" value="ATP SYNTHASE PROTEIN I"/>
    <property type="match status" value="1"/>
</dbReference>
<dbReference type="AlphaFoldDB" id="A0A6B3VZ19"/>
<dbReference type="EMBL" id="JAAIWN010000009">
    <property type="protein sequence ID" value="NEY81003.1"/>
    <property type="molecule type" value="Genomic_DNA"/>
</dbReference>
<comment type="caution">
    <text evidence="8">The sequence shown here is derived from an EMBL/GenBank/DDBJ whole genome shotgun (WGS) entry which is preliminary data.</text>
</comment>
<feature type="transmembrane region" description="Helical" evidence="6">
    <location>
        <begin position="12"/>
        <end position="28"/>
    </location>
</feature>
<dbReference type="Proteomes" id="UP000570010">
    <property type="component" value="Unassembled WGS sequence"/>
</dbReference>
<reference evidence="7 10" key="2">
    <citation type="submission" date="2020-07" db="EMBL/GenBank/DDBJ databases">
        <authorList>
            <person name="Feng H."/>
        </authorList>
    </citation>
    <scope>NUCLEOTIDE SEQUENCE [LARGE SCALE GENOMIC DNA]</scope>
    <source>
        <strain evidence="10">s-12</strain>
        <strain evidence="7">S-12</strain>
    </source>
</reference>
<evidence type="ECO:0000256" key="6">
    <source>
        <dbReference type="SAM" id="Phobius"/>
    </source>
</evidence>
<dbReference type="GO" id="GO:0005886">
    <property type="term" value="C:plasma membrane"/>
    <property type="evidence" value="ECO:0007669"/>
    <property type="project" value="UniProtKB-SubCell"/>
</dbReference>
<dbReference type="InterPro" id="IPR005598">
    <property type="entry name" value="ATP_synth_I"/>
</dbReference>
<evidence type="ECO:0000256" key="1">
    <source>
        <dbReference type="ARBA" id="ARBA00004651"/>
    </source>
</evidence>
<evidence type="ECO:0000256" key="4">
    <source>
        <dbReference type="ARBA" id="ARBA00022989"/>
    </source>
</evidence>
<dbReference type="Proteomes" id="UP000472971">
    <property type="component" value="Unassembled WGS sequence"/>
</dbReference>
<keyword evidence="9" id="KW-1185">Reference proteome</keyword>
<comment type="subcellular location">
    <subcellularLocation>
        <location evidence="1">Cell membrane</location>
        <topology evidence="1">Multi-pass membrane protein</topology>
    </subcellularLocation>
</comment>
<proteinExistence type="predicted"/>
<evidence type="ECO:0000256" key="5">
    <source>
        <dbReference type="ARBA" id="ARBA00023136"/>
    </source>
</evidence>
<sequence length="129" mass="15317">MPELQELYGRLRKYMFYFLSIYVLGWGFTDYQSIFLGLILGTSLSFFNLWLLVSKTTRFGEAVANSQKVRSLGMLTRMAVAVLGVMVVIWYPHMFHWISFVLGLMTYYIVIMIDFFLQTIRTRKQREER</sequence>
<feature type="transmembrane region" description="Helical" evidence="6">
    <location>
        <begin position="97"/>
        <end position="117"/>
    </location>
</feature>
<keyword evidence="5 6" id="KW-0472">Membrane</keyword>
<protein>
    <submittedName>
        <fullName evidence="8">ATP synthase subunit I</fullName>
    </submittedName>
</protein>
<reference evidence="8 9" key="1">
    <citation type="submission" date="2020-02" db="EMBL/GenBank/DDBJ databases">
        <title>Bacillus aquiflavi sp. nov., isolated from yellow water of strong flavor Chinese baijiu in Yibin region of China.</title>
        <authorList>
            <person name="Xie J."/>
        </authorList>
    </citation>
    <scope>NUCLEOTIDE SEQUENCE [LARGE SCALE GENOMIC DNA]</scope>
    <source>
        <strain evidence="8 9">3H-10</strain>
    </source>
</reference>
<feature type="transmembrane region" description="Helical" evidence="6">
    <location>
        <begin position="34"/>
        <end position="53"/>
    </location>
</feature>
<evidence type="ECO:0000256" key="3">
    <source>
        <dbReference type="ARBA" id="ARBA00022692"/>
    </source>
</evidence>
<accession>A0A6B3VZ19</accession>
<feature type="transmembrane region" description="Helical" evidence="6">
    <location>
        <begin position="74"/>
        <end position="91"/>
    </location>
</feature>
<dbReference type="RefSeq" id="WP_163240969.1">
    <property type="nucleotide sequence ID" value="NZ_CP082780.1"/>
</dbReference>
<keyword evidence="4 6" id="KW-1133">Transmembrane helix</keyword>
<evidence type="ECO:0000313" key="8">
    <source>
        <dbReference type="EMBL" id="NEY81003.1"/>
    </source>
</evidence>
<evidence type="ECO:0000313" key="7">
    <source>
        <dbReference type="EMBL" id="MBA4536635.1"/>
    </source>
</evidence>
<organism evidence="8 9">
    <name type="scientific">Bacillus aquiflavi</name>
    <dbReference type="NCBI Taxonomy" id="2672567"/>
    <lineage>
        <taxon>Bacteria</taxon>
        <taxon>Bacillati</taxon>
        <taxon>Bacillota</taxon>
        <taxon>Bacilli</taxon>
        <taxon>Bacillales</taxon>
        <taxon>Bacillaceae</taxon>
        <taxon>Bacillus</taxon>
    </lineage>
</organism>
<dbReference type="EMBL" id="JACEIO010000009">
    <property type="protein sequence ID" value="MBA4536635.1"/>
    <property type="molecule type" value="Genomic_DNA"/>
</dbReference>
<evidence type="ECO:0000313" key="10">
    <source>
        <dbReference type="Proteomes" id="UP000570010"/>
    </source>
</evidence>
<dbReference type="PANTHER" id="PTHR40035">
    <property type="entry name" value="ATP SYNTHASE PROTEIN I"/>
    <property type="match status" value="1"/>
</dbReference>
<keyword evidence="3 6" id="KW-0812">Transmembrane</keyword>
<evidence type="ECO:0000313" key="9">
    <source>
        <dbReference type="Proteomes" id="UP000472971"/>
    </source>
</evidence>
<name>A0A6B3VZ19_9BACI</name>
<dbReference type="InterPro" id="IPR039072">
    <property type="entry name" value="ATP_synth_I_Bacilli"/>
</dbReference>
<keyword evidence="2" id="KW-1003">Cell membrane</keyword>
<evidence type="ECO:0000256" key="2">
    <source>
        <dbReference type="ARBA" id="ARBA00022475"/>
    </source>
</evidence>
<dbReference type="Pfam" id="PF03899">
    <property type="entry name" value="ATP-synt_I"/>
    <property type="match status" value="1"/>
</dbReference>